<name>A0A927CKJ2_9BACL</name>
<evidence type="ECO:0000313" key="2">
    <source>
        <dbReference type="Proteomes" id="UP000632125"/>
    </source>
</evidence>
<dbReference type="InterPro" id="IPR011748">
    <property type="entry name" value="Unchr_phage_tail-like"/>
</dbReference>
<proteinExistence type="predicted"/>
<sequence length="701" mass="78928">MRGQNLFFSINREEDWGRGTGYNVGTELAGCGVLRDNKYGIAGTLPLRELAGTAPVMEIAVSRHEHLYLLDERADLWIYDRRNADHKRLFAQGHGLFTSDARLAASGELLFVADREGERTLAAYHTGNGQTLWSRTGGEADGMPLHPLAIAADTRYVYVLTPLELDTGGGEAAVREGAKLGIIQFTHGGALTGVWSDPGFGQHARAKLRHLTRTYFMTAAISGGLYVFDTLYARLFGFGADGRMGFKRDLPSLPYAGLCADGEGKLYAGDSRQLDQVSEDDRFIVQMNAAGEIAGRVTGFRGKADQLLVDEKDRMYILDGEEGVVTILGLQPQTLPMKETGVPEGVWFSSAYDSTEADTVWHKMTLDAFVPDGTQLRVSYFSLNEDSLFLGGVYRKVDDWLADPHIPYREKAAGLASRWSAPVINPEDALFFGATGRYLWLKIEWIATERYTPLLQSMRIYFPRETYLSYLPAVYQEDPASRDFLERFLSLFGTLFNGIEDEIADLSRYIDPRRATGEHLRWLAAWVGLETDDYWTDEQVRAFIQAAPELYRYRGTRQGLMKTIEIYTGITPLIVEHFQTKAMRDHAELRELSDRLYGGDPYTFTVLLRPEQAPTEKQRVVIEQLLDEQKPAFTEAKLVLLQPWIYLDLHTYLGINTVLTEPSLLKLNPDSSMPNDTLIVDVGMEKRMDVHTRLEMDSELE</sequence>
<dbReference type="SUPFAM" id="SSF63829">
    <property type="entry name" value="Calcium-dependent phosphotriesterase"/>
    <property type="match status" value="1"/>
</dbReference>
<gene>
    <name evidence="1" type="ORF">IDH41_03255</name>
</gene>
<dbReference type="AlphaFoldDB" id="A0A927CKJ2"/>
<dbReference type="Pfam" id="PF09684">
    <property type="entry name" value="Tail_P2_I"/>
    <property type="match status" value="1"/>
</dbReference>
<dbReference type="Gene3D" id="2.120.10.30">
    <property type="entry name" value="TolB, C-terminal domain"/>
    <property type="match status" value="1"/>
</dbReference>
<organism evidence="1 2">
    <name type="scientific">Paenibacillus arenilitoris</name>
    <dbReference type="NCBI Taxonomy" id="2772299"/>
    <lineage>
        <taxon>Bacteria</taxon>
        <taxon>Bacillati</taxon>
        <taxon>Bacillota</taxon>
        <taxon>Bacilli</taxon>
        <taxon>Bacillales</taxon>
        <taxon>Paenibacillaceae</taxon>
        <taxon>Paenibacillus</taxon>
    </lineage>
</organism>
<dbReference type="Proteomes" id="UP000632125">
    <property type="component" value="Unassembled WGS sequence"/>
</dbReference>
<keyword evidence="2" id="KW-1185">Reference proteome</keyword>
<accession>A0A927CKJ2</accession>
<comment type="caution">
    <text evidence="1">The sequence shown here is derived from an EMBL/GenBank/DDBJ whole genome shotgun (WGS) entry which is preliminary data.</text>
</comment>
<dbReference type="InterPro" id="IPR011042">
    <property type="entry name" value="6-blade_b-propeller_TolB-like"/>
</dbReference>
<dbReference type="InterPro" id="IPR006521">
    <property type="entry name" value="Tail_protein_I"/>
</dbReference>
<reference evidence="1" key="1">
    <citation type="submission" date="2020-09" db="EMBL/GenBank/DDBJ databases">
        <title>A novel bacterium of genus Paenibacillus, isolated from South China Sea.</title>
        <authorList>
            <person name="Huang H."/>
            <person name="Mo K."/>
            <person name="Hu Y."/>
        </authorList>
    </citation>
    <scope>NUCLEOTIDE SEQUENCE</scope>
    <source>
        <strain evidence="1">IB182493</strain>
    </source>
</reference>
<dbReference type="NCBIfam" id="TIGR02242">
    <property type="entry name" value="tail_TIGR02242"/>
    <property type="match status" value="1"/>
</dbReference>
<dbReference type="EMBL" id="JACXIY010000003">
    <property type="protein sequence ID" value="MBD2867581.1"/>
    <property type="molecule type" value="Genomic_DNA"/>
</dbReference>
<protein>
    <submittedName>
        <fullName evidence="1">Phage tail protein</fullName>
    </submittedName>
</protein>
<evidence type="ECO:0000313" key="1">
    <source>
        <dbReference type="EMBL" id="MBD2867581.1"/>
    </source>
</evidence>
<dbReference type="RefSeq" id="WP_190858259.1">
    <property type="nucleotide sequence ID" value="NZ_JACXIY010000003.1"/>
</dbReference>